<comment type="catalytic activity">
    <reaction evidence="1 9">
        <text>a ribonucleoside 5'-phosphate + H2O = a ribonucleoside + phosphate</text>
        <dbReference type="Rhea" id="RHEA:12484"/>
        <dbReference type="ChEBI" id="CHEBI:15377"/>
        <dbReference type="ChEBI" id="CHEBI:18254"/>
        <dbReference type="ChEBI" id="CHEBI:43474"/>
        <dbReference type="ChEBI" id="CHEBI:58043"/>
        <dbReference type="EC" id="3.1.3.5"/>
    </reaction>
</comment>
<dbReference type="GO" id="GO:0008254">
    <property type="term" value="F:3'-nucleotidase activity"/>
    <property type="evidence" value="ECO:0007669"/>
    <property type="project" value="TreeGrafter"/>
</dbReference>
<dbReference type="NCBIfam" id="TIGR00087">
    <property type="entry name" value="surE"/>
    <property type="match status" value="1"/>
</dbReference>
<dbReference type="FunFam" id="3.40.1210.10:FF:000001">
    <property type="entry name" value="5'/3'-nucleotidase SurE"/>
    <property type="match status" value="1"/>
</dbReference>
<sequence>MILAYKASLLCLEFIICIFTGMTKQGTKPNILVVNDDGITATGIKNLMEVMQELGNVVVVAPDSPQSGMGHAITIGKPIRFDKVELYEGVEMYKCSGTPVDCVKIAVNKIFKGKKPDLCVSGINHGLNNSVNVLYSGTMSAAVEGAIEKIPSVGFSLDDFAADADFSHAKPYIKNICEQILENGLPEGTLLNVNFPKGDNLKGVKVCRQANAKWMEEFEERTDPYKRPYYWLTGVFENFDKGEDTDVWALENGYVSIVPVQFDLTAHHAIQTLNSWNFTAGKGSSKQVGTATKVSAPDGINLG</sequence>
<evidence type="ECO:0000256" key="6">
    <source>
        <dbReference type="ARBA" id="ARBA00022723"/>
    </source>
</evidence>
<dbReference type="HAMAP" id="MF_00060">
    <property type="entry name" value="SurE"/>
    <property type="match status" value="1"/>
</dbReference>
<feature type="binding site" evidence="9">
    <location>
        <position position="36"/>
    </location>
    <ligand>
        <name>a divalent metal cation</name>
        <dbReference type="ChEBI" id="CHEBI:60240"/>
    </ligand>
</feature>
<name>A0A1G6N320_9SPHI</name>
<dbReference type="PANTHER" id="PTHR30457:SF12">
    <property type="entry name" value="5'_3'-NUCLEOTIDASE SURE"/>
    <property type="match status" value="1"/>
</dbReference>
<reference evidence="12" key="1">
    <citation type="submission" date="2016-10" db="EMBL/GenBank/DDBJ databases">
        <authorList>
            <person name="Varghese N."/>
            <person name="Submissions S."/>
        </authorList>
    </citation>
    <scope>NUCLEOTIDE SEQUENCE [LARGE SCALE GENOMIC DNA]</scope>
    <source>
        <strain evidence="12">DSM 18609</strain>
    </source>
</reference>
<dbReference type="NCBIfam" id="NF001492">
    <property type="entry name" value="PRK00346.2-2"/>
    <property type="match status" value="1"/>
</dbReference>
<dbReference type="Pfam" id="PF01975">
    <property type="entry name" value="SurE"/>
    <property type="match status" value="1"/>
</dbReference>
<gene>
    <name evidence="9" type="primary">surE</name>
    <name evidence="11" type="ORF">SAMN04488024_102535</name>
</gene>
<dbReference type="GO" id="GO:0005737">
    <property type="term" value="C:cytoplasm"/>
    <property type="evidence" value="ECO:0007669"/>
    <property type="project" value="UniProtKB-SubCell"/>
</dbReference>
<evidence type="ECO:0000256" key="3">
    <source>
        <dbReference type="ARBA" id="ARBA00004496"/>
    </source>
</evidence>
<dbReference type="InterPro" id="IPR030048">
    <property type="entry name" value="SurE"/>
</dbReference>
<keyword evidence="8 9" id="KW-0378">Hydrolase</keyword>
<keyword evidence="6 9" id="KW-0479">Metal-binding</keyword>
<comment type="cofactor">
    <cofactor evidence="2">
        <name>Mg(2+)</name>
        <dbReference type="ChEBI" id="CHEBI:18420"/>
    </cofactor>
</comment>
<dbReference type="GO" id="GO:0000166">
    <property type="term" value="F:nucleotide binding"/>
    <property type="evidence" value="ECO:0007669"/>
    <property type="project" value="UniProtKB-KW"/>
</dbReference>
<comment type="similarity">
    <text evidence="4 9">Belongs to the SurE nucleotidase family.</text>
</comment>
<dbReference type="GO" id="GO:0004309">
    <property type="term" value="F:exopolyphosphatase activity"/>
    <property type="evidence" value="ECO:0007669"/>
    <property type="project" value="TreeGrafter"/>
</dbReference>
<evidence type="ECO:0000256" key="1">
    <source>
        <dbReference type="ARBA" id="ARBA00000815"/>
    </source>
</evidence>
<dbReference type="InterPro" id="IPR002828">
    <property type="entry name" value="SurE-like_Pase/nucleotidase"/>
</dbReference>
<dbReference type="InterPro" id="IPR036523">
    <property type="entry name" value="SurE-like_sf"/>
</dbReference>
<comment type="function">
    <text evidence="9">Nucleotidase that shows phosphatase activity on nucleoside 5'-monophosphates.</text>
</comment>
<dbReference type="SUPFAM" id="SSF64167">
    <property type="entry name" value="SurE-like"/>
    <property type="match status" value="1"/>
</dbReference>
<dbReference type="PANTHER" id="PTHR30457">
    <property type="entry name" value="5'-NUCLEOTIDASE SURE"/>
    <property type="match status" value="1"/>
</dbReference>
<dbReference type="Proteomes" id="UP000199455">
    <property type="component" value="Unassembled WGS sequence"/>
</dbReference>
<evidence type="ECO:0000313" key="11">
    <source>
        <dbReference type="EMBL" id="SDC61844.1"/>
    </source>
</evidence>
<evidence type="ECO:0000256" key="7">
    <source>
        <dbReference type="ARBA" id="ARBA00022741"/>
    </source>
</evidence>
<feature type="domain" description="Survival protein SurE-like phosphatase/nucleotidase" evidence="10">
    <location>
        <begin position="31"/>
        <end position="215"/>
    </location>
</feature>
<feature type="binding site" evidence="9">
    <location>
        <position position="37"/>
    </location>
    <ligand>
        <name>a divalent metal cation</name>
        <dbReference type="ChEBI" id="CHEBI:60240"/>
    </ligand>
</feature>
<feature type="binding site" evidence="9">
    <location>
        <position position="124"/>
    </location>
    <ligand>
        <name>a divalent metal cation</name>
        <dbReference type="ChEBI" id="CHEBI:60240"/>
    </ligand>
</feature>
<dbReference type="GO" id="GO:0008253">
    <property type="term" value="F:5'-nucleotidase activity"/>
    <property type="evidence" value="ECO:0007669"/>
    <property type="project" value="UniProtKB-UniRule"/>
</dbReference>
<keyword evidence="12" id="KW-1185">Reference proteome</keyword>
<dbReference type="EMBL" id="FMZH01000002">
    <property type="protein sequence ID" value="SDC61844.1"/>
    <property type="molecule type" value="Genomic_DNA"/>
</dbReference>
<evidence type="ECO:0000256" key="4">
    <source>
        <dbReference type="ARBA" id="ARBA00011062"/>
    </source>
</evidence>
<keyword evidence="7 9" id="KW-0547">Nucleotide-binding</keyword>
<dbReference type="AlphaFoldDB" id="A0A1G6N320"/>
<dbReference type="GO" id="GO:0046872">
    <property type="term" value="F:metal ion binding"/>
    <property type="evidence" value="ECO:0007669"/>
    <property type="project" value="UniProtKB-UniRule"/>
</dbReference>
<protein>
    <recommendedName>
        <fullName evidence="9">5'-nucleotidase SurE</fullName>
        <ecNumber evidence="9">3.1.3.5</ecNumber>
    </recommendedName>
    <alternativeName>
        <fullName evidence="9">Nucleoside 5'-monophosphate phosphohydrolase</fullName>
    </alternativeName>
</protein>
<accession>A0A1G6N320</accession>
<comment type="cofactor">
    <cofactor evidence="9">
        <name>a divalent metal cation</name>
        <dbReference type="ChEBI" id="CHEBI:60240"/>
    </cofactor>
    <text evidence="9">Binds 1 divalent metal cation per subunit.</text>
</comment>
<dbReference type="STRING" id="390242.SAMN04488024_102535"/>
<keyword evidence="5 9" id="KW-0963">Cytoplasm</keyword>
<proteinExistence type="inferred from homology"/>
<evidence type="ECO:0000313" key="12">
    <source>
        <dbReference type="Proteomes" id="UP000199455"/>
    </source>
</evidence>
<evidence type="ECO:0000256" key="2">
    <source>
        <dbReference type="ARBA" id="ARBA00001946"/>
    </source>
</evidence>
<evidence type="ECO:0000259" key="10">
    <source>
        <dbReference type="Pfam" id="PF01975"/>
    </source>
</evidence>
<feature type="binding site" evidence="9">
    <location>
        <position position="67"/>
    </location>
    <ligand>
        <name>a divalent metal cation</name>
        <dbReference type="ChEBI" id="CHEBI:60240"/>
    </ligand>
</feature>
<dbReference type="NCBIfam" id="NF001490">
    <property type="entry name" value="PRK00346.1-4"/>
    <property type="match status" value="1"/>
</dbReference>
<evidence type="ECO:0000256" key="8">
    <source>
        <dbReference type="ARBA" id="ARBA00022801"/>
    </source>
</evidence>
<evidence type="ECO:0000256" key="9">
    <source>
        <dbReference type="HAMAP-Rule" id="MF_00060"/>
    </source>
</evidence>
<dbReference type="Gene3D" id="3.40.1210.10">
    <property type="entry name" value="Survival protein SurE-like phosphatase/nucleotidase"/>
    <property type="match status" value="1"/>
</dbReference>
<organism evidence="11 12">
    <name type="scientific">Pedobacter soli</name>
    <dbReference type="NCBI Taxonomy" id="390242"/>
    <lineage>
        <taxon>Bacteria</taxon>
        <taxon>Pseudomonadati</taxon>
        <taxon>Bacteroidota</taxon>
        <taxon>Sphingobacteriia</taxon>
        <taxon>Sphingobacteriales</taxon>
        <taxon>Sphingobacteriaceae</taxon>
        <taxon>Pedobacter</taxon>
    </lineage>
</organism>
<comment type="subcellular location">
    <subcellularLocation>
        <location evidence="3 9">Cytoplasm</location>
    </subcellularLocation>
</comment>
<dbReference type="EC" id="3.1.3.5" evidence="9"/>
<evidence type="ECO:0000256" key="5">
    <source>
        <dbReference type="ARBA" id="ARBA00022490"/>
    </source>
</evidence>